<dbReference type="EMBL" id="HBIG01002684">
    <property type="protein sequence ID" value="CAE0318700.1"/>
    <property type="molecule type" value="Transcribed_RNA"/>
</dbReference>
<evidence type="ECO:0000313" key="2">
    <source>
        <dbReference type="EMBL" id="CAE0318700.1"/>
    </source>
</evidence>
<keyword evidence="1" id="KW-0472">Membrane</keyword>
<evidence type="ECO:0000256" key="1">
    <source>
        <dbReference type="SAM" id="Phobius"/>
    </source>
</evidence>
<keyword evidence="1" id="KW-0812">Transmembrane</keyword>
<protein>
    <submittedName>
        <fullName evidence="2">Uncharacterized protein</fullName>
    </submittedName>
</protein>
<feature type="transmembrane region" description="Helical" evidence="1">
    <location>
        <begin position="102"/>
        <end position="122"/>
    </location>
</feature>
<name>A0A7S3IBW6_9CILI</name>
<gene>
    <name evidence="2" type="ORF">AHAE1019_LOCUS102</name>
</gene>
<keyword evidence="1" id="KW-1133">Transmembrane helix</keyword>
<reference evidence="2" key="1">
    <citation type="submission" date="2021-01" db="EMBL/GenBank/DDBJ databases">
        <authorList>
            <person name="Corre E."/>
            <person name="Pelletier E."/>
            <person name="Niang G."/>
            <person name="Scheremetjew M."/>
            <person name="Finn R."/>
            <person name="Kale V."/>
            <person name="Holt S."/>
            <person name="Cochrane G."/>
            <person name="Meng A."/>
            <person name="Brown T."/>
            <person name="Cohen L."/>
        </authorList>
    </citation>
    <scope>NUCLEOTIDE SEQUENCE</scope>
    <source>
        <strain evidence="2">AH6</strain>
    </source>
</reference>
<proteinExistence type="predicted"/>
<sequence length="193" mass="22420">MEKLLIWENFFFISSLTLEGKFIPINMKFNLSIFLQPAKELVINLIPFSPTFFSIYKSIFKFYKLGICEILAPINLPTSSFMLDILYTKKFKWFRDFKDWKCTVRSFTPLFVNFLFPLIVSIKTSKSFTYSSPYPKASKLLSVNSSQLNKSNFMLLRCLNLLSVSLNSNIAASFIAGVLDLFLILIWMSFKDK</sequence>
<feature type="transmembrane region" description="Helical" evidence="1">
    <location>
        <begin position="170"/>
        <end position="190"/>
    </location>
</feature>
<organism evidence="2">
    <name type="scientific">Anophryoides haemophila</name>
    <dbReference type="NCBI Taxonomy" id="46462"/>
    <lineage>
        <taxon>Eukaryota</taxon>
        <taxon>Sar</taxon>
        <taxon>Alveolata</taxon>
        <taxon>Ciliophora</taxon>
        <taxon>Intramacronucleata</taxon>
        <taxon>Oligohymenophorea</taxon>
        <taxon>Scuticociliatia</taxon>
        <taxon>Philasterida</taxon>
        <taxon>Glauconematidae</taxon>
        <taxon>Anophryoides</taxon>
    </lineage>
</organism>
<accession>A0A7S3IBW6</accession>
<dbReference type="AlphaFoldDB" id="A0A7S3IBW6"/>